<sequence length="320" mass="35669">MLVRTLSIKHDEQNVLTAALLFGFAIPELNRNFLAYSLNEDVDDTNSRVYLVSLHKKADGFSLHALTSDADWQGAAQAFRQILREAVTGETGMPHASFYLLDLGEQTVTSAVINEHRTLNVAKDWIVKLFNFQPSASLGPALETAVPAKPGETETHPEQLGPKPNFHGPADASSSDLASFNHDTETQESGDDESVFQGLGAESFLTEVQTTLDDFSELAEKLTAQESQRQIQQETLASRELQLQDRELLFNQKKEALLQDLKNYSEQQLQQNTRQSELDLREKALQRKAMELSINLKKLGEAKNKLSIILKALPFDSSKT</sequence>
<evidence type="ECO:0000256" key="1">
    <source>
        <dbReference type="SAM" id="Coils"/>
    </source>
</evidence>
<name>A0A6I3W877_9PSED</name>
<comment type="caution">
    <text evidence="3">The sequence shown here is derived from an EMBL/GenBank/DDBJ whole genome shotgun (WGS) entry which is preliminary data.</text>
</comment>
<keyword evidence="4" id="KW-1185">Reference proteome</keyword>
<dbReference type="RefSeq" id="WP_155582035.1">
    <property type="nucleotide sequence ID" value="NZ_JBHSTH010000021.1"/>
</dbReference>
<dbReference type="AlphaFoldDB" id="A0A6I3W877"/>
<keyword evidence="1" id="KW-0175">Coiled coil</keyword>
<gene>
    <name evidence="3" type="ORF">GNF76_04820</name>
</gene>
<dbReference type="EMBL" id="WNNK01000003">
    <property type="protein sequence ID" value="MUF03643.1"/>
    <property type="molecule type" value="Genomic_DNA"/>
</dbReference>
<protein>
    <submittedName>
        <fullName evidence="3">Uncharacterized protein</fullName>
    </submittedName>
</protein>
<evidence type="ECO:0000313" key="4">
    <source>
        <dbReference type="Proteomes" id="UP000438196"/>
    </source>
</evidence>
<proteinExistence type="predicted"/>
<reference evidence="3 4" key="1">
    <citation type="submission" date="2019-11" db="EMBL/GenBank/DDBJ databases">
        <title>Pseudomonas karstica sp. nov. and Pseudomonas spelaei sp. nov. from karst caves.</title>
        <authorList>
            <person name="Zeman M."/>
        </authorList>
    </citation>
    <scope>NUCLEOTIDE SEQUENCE [LARGE SCALE GENOMIC DNA]</scope>
    <source>
        <strain evidence="3 4">CCM 7893</strain>
    </source>
</reference>
<evidence type="ECO:0000256" key="2">
    <source>
        <dbReference type="SAM" id="MobiDB-lite"/>
    </source>
</evidence>
<organism evidence="3 4">
    <name type="scientific">Pseudomonas spelaei</name>
    <dbReference type="NCBI Taxonomy" id="1055469"/>
    <lineage>
        <taxon>Bacteria</taxon>
        <taxon>Pseudomonadati</taxon>
        <taxon>Pseudomonadota</taxon>
        <taxon>Gammaproteobacteria</taxon>
        <taxon>Pseudomonadales</taxon>
        <taxon>Pseudomonadaceae</taxon>
        <taxon>Pseudomonas</taxon>
    </lineage>
</organism>
<dbReference type="OrthoDB" id="6892850at2"/>
<evidence type="ECO:0000313" key="3">
    <source>
        <dbReference type="EMBL" id="MUF03643.1"/>
    </source>
</evidence>
<accession>A0A6I3W877</accession>
<feature type="coiled-coil region" evidence="1">
    <location>
        <begin position="205"/>
        <end position="244"/>
    </location>
</feature>
<feature type="region of interest" description="Disordered" evidence="2">
    <location>
        <begin position="147"/>
        <end position="194"/>
    </location>
</feature>
<dbReference type="Proteomes" id="UP000438196">
    <property type="component" value="Unassembled WGS sequence"/>
</dbReference>